<dbReference type="Gene3D" id="1.20.1640.10">
    <property type="entry name" value="Multidrug efflux transporter AcrB transmembrane domain"/>
    <property type="match status" value="1"/>
</dbReference>
<dbReference type="InterPro" id="IPR001036">
    <property type="entry name" value="Acrflvin-R"/>
</dbReference>
<feature type="non-terminal residue" evidence="2">
    <location>
        <position position="1"/>
    </location>
</feature>
<dbReference type="EMBL" id="BARW01022479">
    <property type="protein sequence ID" value="GAI99858.1"/>
    <property type="molecule type" value="Genomic_DNA"/>
</dbReference>
<feature type="transmembrane region" description="Helical" evidence="1">
    <location>
        <begin position="246"/>
        <end position="266"/>
    </location>
</feature>
<dbReference type="PANTHER" id="PTHR32063:SF0">
    <property type="entry name" value="SWARMING MOTILITY PROTEIN SWRC"/>
    <property type="match status" value="1"/>
</dbReference>
<proteinExistence type="predicted"/>
<dbReference type="GO" id="GO:0005886">
    <property type="term" value="C:plasma membrane"/>
    <property type="evidence" value="ECO:0007669"/>
    <property type="project" value="TreeGrafter"/>
</dbReference>
<dbReference type="PANTHER" id="PTHR32063">
    <property type="match status" value="1"/>
</dbReference>
<keyword evidence="1" id="KW-0472">Membrane</keyword>
<dbReference type="AlphaFoldDB" id="X1T3Q2"/>
<feature type="transmembrane region" description="Helical" evidence="1">
    <location>
        <begin position="220"/>
        <end position="240"/>
    </location>
</feature>
<feature type="transmembrane region" description="Helical" evidence="1">
    <location>
        <begin position="194"/>
        <end position="213"/>
    </location>
</feature>
<feature type="non-terminal residue" evidence="2">
    <location>
        <position position="267"/>
    </location>
</feature>
<accession>X1T3Q2</accession>
<dbReference type="Pfam" id="PF00873">
    <property type="entry name" value="ACR_tran"/>
    <property type="match status" value="1"/>
</dbReference>
<dbReference type="SUPFAM" id="SSF82693">
    <property type="entry name" value="Multidrug efflux transporter AcrB pore domain, PN1, PN2, PC1 and PC2 subdomains"/>
    <property type="match status" value="1"/>
</dbReference>
<dbReference type="SUPFAM" id="SSF82866">
    <property type="entry name" value="Multidrug efflux transporter AcrB transmembrane domain"/>
    <property type="match status" value="1"/>
</dbReference>
<keyword evidence="1" id="KW-1133">Transmembrane helix</keyword>
<organism evidence="2">
    <name type="scientific">marine sediment metagenome</name>
    <dbReference type="NCBI Taxonomy" id="412755"/>
    <lineage>
        <taxon>unclassified sequences</taxon>
        <taxon>metagenomes</taxon>
        <taxon>ecological metagenomes</taxon>
    </lineage>
</organism>
<protein>
    <recommendedName>
        <fullName evidence="3">Efflux RND transporter permease subunit</fullName>
    </recommendedName>
</protein>
<comment type="caution">
    <text evidence="2">The sequence shown here is derived from an EMBL/GenBank/DDBJ whole genome shotgun (WGS) entry which is preliminary data.</text>
</comment>
<keyword evidence="1" id="KW-0812">Transmembrane</keyword>
<dbReference type="InterPro" id="IPR027463">
    <property type="entry name" value="AcrB_DN_DC_subdom"/>
</dbReference>
<dbReference type="SUPFAM" id="SSF82714">
    <property type="entry name" value="Multidrug efflux transporter AcrB TolC docking domain, DN and DC subdomains"/>
    <property type="match status" value="1"/>
</dbReference>
<evidence type="ECO:0008006" key="3">
    <source>
        <dbReference type="Google" id="ProtNLM"/>
    </source>
</evidence>
<dbReference type="Gene3D" id="3.30.2090.10">
    <property type="entry name" value="Multidrug efflux transporter AcrB TolC docking domain, DN and DC subdomains"/>
    <property type="match status" value="1"/>
</dbReference>
<gene>
    <name evidence="2" type="ORF">S12H4_37507</name>
</gene>
<evidence type="ECO:0000256" key="1">
    <source>
        <dbReference type="SAM" id="Phobius"/>
    </source>
</evidence>
<dbReference type="GO" id="GO:0042910">
    <property type="term" value="F:xenobiotic transmembrane transporter activity"/>
    <property type="evidence" value="ECO:0007669"/>
    <property type="project" value="TreeGrafter"/>
</dbReference>
<sequence length="267" mass="30007">LSYTISGDYSLQKLRELIKEKIEFGIGSVKGVADVDVSGGSDPEVRITLDEEKLKALGIQPFLVFTMIQERARIYPAGKVKKGTRELLFKVTNPIDSIRELGETVIAHTGDNAVKLKEISRLTPAYGEIYYINRINGKPTIRLTVRKEKGLSTLKIGREVKKRLEEVKKELPDDLIFREVDDESEEIEKNLKELYLLVGIIIAVIFILIFMFLRSIKPSLLVVSSIAFSVLLTFNLVYFTKTSLNMFTLGGLALGFGLFVDNSIVVF</sequence>
<evidence type="ECO:0000313" key="2">
    <source>
        <dbReference type="EMBL" id="GAI99858.1"/>
    </source>
</evidence>
<name>X1T3Q2_9ZZZZ</name>
<reference evidence="2" key="1">
    <citation type="journal article" date="2014" name="Front. Microbiol.">
        <title>High frequency of phylogenetically diverse reductive dehalogenase-homologous genes in deep subseafloor sedimentary metagenomes.</title>
        <authorList>
            <person name="Kawai M."/>
            <person name="Futagami T."/>
            <person name="Toyoda A."/>
            <person name="Takaki Y."/>
            <person name="Nishi S."/>
            <person name="Hori S."/>
            <person name="Arai W."/>
            <person name="Tsubouchi T."/>
            <person name="Morono Y."/>
            <person name="Uchiyama I."/>
            <person name="Ito T."/>
            <person name="Fujiyama A."/>
            <person name="Inagaki F."/>
            <person name="Takami H."/>
        </authorList>
    </citation>
    <scope>NUCLEOTIDE SEQUENCE</scope>
    <source>
        <strain evidence="2">Expedition CK06-06</strain>
    </source>
</reference>
<dbReference type="Gene3D" id="3.30.70.1320">
    <property type="entry name" value="Multidrug efflux transporter AcrB pore domain like"/>
    <property type="match status" value="1"/>
</dbReference>
<dbReference type="PRINTS" id="PR00702">
    <property type="entry name" value="ACRIFLAVINRP"/>
</dbReference>